<dbReference type="EMBL" id="CP046415">
    <property type="protein sequence ID" value="QGT78478.1"/>
    <property type="molecule type" value="Genomic_DNA"/>
</dbReference>
<accession>A0A6I6D0Q5</accession>
<reference evidence="1 2" key="1">
    <citation type="submission" date="2019-11" db="EMBL/GenBank/DDBJ databases">
        <authorList>
            <person name="Zhang J."/>
            <person name="Sun C."/>
        </authorList>
    </citation>
    <scope>NUCLEOTIDE SEQUENCE [LARGE SCALE GENOMIC DNA]</scope>
    <source>
        <strain evidence="2">sp2</strain>
    </source>
</reference>
<gene>
    <name evidence="1" type="ORF">GM160_05935</name>
</gene>
<sequence>MKRKHCIRSMHYYNQPAPNRERPAPGLPTKALLVGGIAVGLACAGLLISGSVLAANPAIVALTDPELAEMRGRFLAADNRVMYFGVEMITQWQTTGGTMAAGLSVGIDRAGRTPSVTFAPTVSIQGDPGINTSGSHVVQGKATDRTRGVRQQIQVAGNDNRAANQFDVRIEPHRRGTTGSEGGYNVEVRQGGAVVAAGLSNGGRQAGVSMQLGNSRVFQGFQAGNAAQVIQLAGDHQVVNNQLRLVVGIDPSRMSSREQLQRQVGQSLATLRGGI</sequence>
<name>A0A6I6D0Q5_9GAMM</name>
<evidence type="ECO:0000313" key="2">
    <source>
        <dbReference type="Proteomes" id="UP000427716"/>
    </source>
</evidence>
<dbReference type="KEGG" id="ghl:GM160_05935"/>
<keyword evidence="2" id="KW-1185">Reference proteome</keyword>
<proteinExistence type="predicted"/>
<protein>
    <submittedName>
        <fullName evidence="1">Uncharacterized protein</fullName>
    </submittedName>
</protein>
<dbReference type="RefSeq" id="WP_156573904.1">
    <property type="nucleotide sequence ID" value="NZ_CP046415.1"/>
</dbReference>
<evidence type="ECO:0000313" key="1">
    <source>
        <dbReference type="EMBL" id="QGT78478.1"/>
    </source>
</evidence>
<dbReference type="AlphaFoldDB" id="A0A6I6D0Q5"/>
<organism evidence="1 2">
    <name type="scientific">Guyparkeria halophila</name>
    <dbReference type="NCBI Taxonomy" id="47960"/>
    <lineage>
        <taxon>Bacteria</taxon>
        <taxon>Pseudomonadati</taxon>
        <taxon>Pseudomonadota</taxon>
        <taxon>Gammaproteobacteria</taxon>
        <taxon>Chromatiales</taxon>
        <taxon>Thioalkalibacteraceae</taxon>
        <taxon>Guyparkeria</taxon>
    </lineage>
</organism>
<dbReference type="Proteomes" id="UP000427716">
    <property type="component" value="Chromosome"/>
</dbReference>